<gene>
    <name evidence="3" type="ORF">INS90_09505</name>
</gene>
<dbReference type="AlphaFoldDB" id="A0A7M1QZU8"/>
<dbReference type="PANTHER" id="PTHR15108">
    <property type="entry name" value="N-ACYLGLUCOSAMINE-2-EPIMERASE"/>
    <property type="match status" value="1"/>
</dbReference>
<evidence type="ECO:0000256" key="1">
    <source>
        <dbReference type="ARBA" id="ARBA00008558"/>
    </source>
</evidence>
<dbReference type="InterPro" id="IPR012341">
    <property type="entry name" value="6hp_glycosidase-like_sf"/>
</dbReference>
<reference evidence="3 4" key="1">
    <citation type="submission" date="2020-10" db="EMBL/GenBank/DDBJ databases">
        <title>Trueperella pecoris sp. nov. isolated from bovine and porcine specimens.</title>
        <authorList>
            <person name="Schoenecker L."/>
            <person name="Schnydrig P."/>
            <person name="Brodard I."/>
            <person name="Thomann A."/>
            <person name="Hemphill A."/>
            <person name="Rodriguez-Campos S."/>
            <person name="Perreten V."/>
            <person name="Jores J."/>
            <person name="Kittl S."/>
        </authorList>
    </citation>
    <scope>NUCLEOTIDE SEQUENCE [LARGE SCALE GENOMIC DNA]</scope>
    <source>
        <strain evidence="3 4">19OD0592</strain>
    </source>
</reference>
<comment type="similarity">
    <text evidence="1">Belongs to the N-acylglucosamine 2-epimerase family.</text>
</comment>
<dbReference type="InterPro" id="IPR008928">
    <property type="entry name" value="6-hairpin_glycosidase_sf"/>
</dbReference>
<accession>A0A7M1QZU8</accession>
<dbReference type="Gene3D" id="1.50.10.10">
    <property type="match status" value="1"/>
</dbReference>
<dbReference type="Proteomes" id="UP000594961">
    <property type="component" value="Chromosome"/>
</dbReference>
<sequence length="455" mass="49817">MIVTDQLQSWLDSEFTALVDFARRSRTQYGFSTLDAAGNADEAAGLQLWINCRMTHVFCLATLCGDESARDFATHGIAALRENFYDAVYGGFFTNLDHATGAPVTEADARKAAYAHAFVLLASSSGMQAGIPGARELYELALDAHESHFWESEYGLVCESFDREFTQNEDYRSANANMHTLEASLAAWDATADPRWLEKAGSILAFVLGEAEKIGWRIPEHFDANWHLLPDFNKDRPADPFRPFGLTPGHGIEWARLAMHYWAAKTRLDGRSDASNGIDSNDAVAAADAEVPAAPAGAIASVAPTDIAREASELDRLPSRARALFLQAIADGWFADGEPGIVYTTDFEGKPVVHERMHWTVCEALGAAAAFATYGQEVGEADVVADMERWFDTFLAFAKEHLIETPGRWIHELDRTNSPSGITWPGKPDVYHAAQCVLMPNLPLTPTFAGALKLA</sequence>
<protein>
    <submittedName>
        <fullName evidence="3">AGE family epimerase/isomerase</fullName>
    </submittedName>
</protein>
<evidence type="ECO:0000313" key="3">
    <source>
        <dbReference type="EMBL" id="QOR47468.1"/>
    </source>
</evidence>
<proteinExistence type="inferred from homology"/>
<name>A0A7M1QZU8_9ACTO</name>
<dbReference type="EMBL" id="CP063212">
    <property type="protein sequence ID" value="QOR47468.1"/>
    <property type="molecule type" value="Genomic_DNA"/>
</dbReference>
<dbReference type="RefSeq" id="WP_197552678.1">
    <property type="nucleotide sequence ID" value="NZ_CP063212.1"/>
</dbReference>
<dbReference type="InterPro" id="IPR010819">
    <property type="entry name" value="AGE/CE"/>
</dbReference>
<dbReference type="SUPFAM" id="SSF48208">
    <property type="entry name" value="Six-hairpin glycosidases"/>
    <property type="match status" value="2"/>
</dbReference>
<dbReference type="GO" id="GO:0005975">
    <property type="term" value="P:carbohydrate metabolic process"/>
    <property type="evidence" value="ECO:0007669"/>
    <property type="project" value="InterPro"/>
</dbReference>
<evidence type="ECO:0000313" key="4">
    <source>
        <dbReference type="Proteomes" id="UP000594961"/>
    </source>
</evidence>
<dbReference type="Pfam" id="PF07221">
    <property type="entry name" value="GlcNAc_2-epim"/>
    <property type="match status" value="2"/>
</dbReference>
<evidence type="ECO:0000256" key="2">
    <source>
        <dbReference type="ARBA" id="ARBA00023235"/>
    </source>
</evidence>
<keyword evidence="2 3" id="KW-0413">Isomerase</keyword>
<organism evidence="3 4">
    <name type="scientific">Trueperella pecoris</name>
    <dbReference type="NCBI Taxonomy" id="2733571"/>
    <lineage>
        <taxon>Bacteria</taxon>
        <taxon>Bacillati</taxon>
        <taxon>Actinomycetota</taxon>
        <taxon>Actinomycetes</taxon>
        <taxon>Actinomycetales</taxon>
        <taxon>Actinomycetaceae</taxon>
        <taxon>Trueperella</taxon>
    </lineage>
</organism>
<dbReference type="GO" id="GO:0016853">
    <property type="term" value="F:isomerase activity"/>
    <property type="evidence" value="ECO:0007669"/>
    <property type="project" value="UniProtKB-KW"/>
</dbReference>